<sequence>MWTGSRGRRRCRSLPCRRKRADPAAWPPVQGRRWQSVAGRERGPSTRRSTPPRPLKGAKWNWNWGRQAGDADKESTIIFLGNHNCHHKWGEPK</sequence>
<organism evidence="2 3">
    <name type="scientific">Drosophila gunungcola</name>
    <name type="common">fruit fly</name>
    <dbReference type="NCBI Taxonomy" id="103775"/>
    <lineage>
        <taxon>Eukaryota</taxon>
        <taxon>Metazoa</taxon>
        <taxon>Ecdysozoa</taxon>
        <taxon>Arthropoda</taxon>
        <taxon>Hexapoda</taxon>
        <taxon>Insecta</taxon>
        <taxon>Pterygota</taxon>
        <taxon>Neoptera</taxon>
        <taxon>Endopterygota</taxon>
        <taxon>Diptera</taxon>
        <taxon>Brachycera</taxon>
        <taxon>Muscomorpha</taxon>
        <taxon>Ephydroidea</taxon>
        <taxon>Drosophilidae</taxon>
        <taxon>Drosophila</taxon>
        <taxon>Sophophora</taxon>
    </lineage>
</organism>
<evidence type="ECO:0000313" key="3">
    <source>
        <dbReference type="Proteomes" id="UP001059596"/>
    </source>
</evidence>
<name>A0A9P9YX42_9MUSC</name>
<reference evidence="2" key="1">
    <citation type="journal article" date="2023" name="Genome Biol. Evol.">
        <title>Long-read-based Genome Assembly of Drosophila gunungcola Reveals Fewer Chemosensory Genes in Flower-breeding Species.</title>
        <authorList>
            <person name="Negi A."/>
            <person name="Liao B.Y."/>
            <person name="Yeh S.D."/>
        </authorList>
    </citation>
    <scope>NUCLEOTIDE SEQUENCE</scope>
    <source>
        <strain evidence="2">Sukarami</strain>
    </source>
</reference>
<evidence type="ECO:0000256" key="1">
    <source>
        <dbReference type="SAM" id="MobiDB-lite"/>
    </source>
</evidence>
<evidence type="ECO:0000313" key="2">
    <source>
        <dbReference type="EMBL" id="KAI8044727.1"/>
    </source>
</evidence>
<proteinExistence type="predicted"/>
<accession>A0A9P9YX42</accession>
<protein>
    <submittedName>
        <fullName evidence="2">Uncharacterized protein</fullName>
    </submittedName>
</protein>
<keyword evidence="3" id="KW-1185">Reference proteome</keyword>
<dbReference type="EMBL" id="JAMKOV010000001">
    <property type="protein sequence ID" value="KAI8044727.1"/>
    <property type="molecule type" value="Genomic_DNA"/>
</dbReference>
<gene>
    <name evidence="2" type="ORF">M5D96_000899</name>
</gene>
<feature type="region of interest" description="Disordered" evidence="1">
    <location>
        <begin position="1"/>
        <end position="62"/>
    </location>
</feature>
<feature type="compositionally biased region" description="Basic residues" evidence="1">
    <location>
        <begin position="1"/>
        <end position="20"/>
    </location>
</feature>
<dbReference type="AlphaFoldDB" id="A0A9P9YX42"/>
<comment type="caution">
    <text evidence="2">The sequence shown here is derived from an EMBL/GenBank/DDBJ whole genome shotgun (WGS) entry which is preliminary data.</text>
</comment>
<dbReference type="Proteomes" id="UP001059596">
    <property type="component" value="Chromosome 3R"/>
</dbReference>